<keyword evidence="7 11" id="KW-0274">FAD</keyword>
<comment type="similarity">
    <text evidence="2 11 12">Belongs to the chorismate synthase family.</text>
</comment>
<evidence type="ECO:0000256" key="7">
    <source>
        <dbReference type="ARBA" id="ARBA00022827"/>
    </source>
</evidence>
<feature type="binding site" evidence="11">
    <location>
        <begin position="315"/>
        <end position="319"/>
    </location>
    <ligand>
        <name>FMN</name>
        <dbReference type="ChEBI" id="CHEBI:58210"/>
    </ligand>
</feature>
<evidence type="ECO:0000256" key="9">
    <source>
        <dbReference type="ARBA" id="ARBA00023141"/>
    </source>
</evidence>
<dbReference type="PROSITE" id="PS00787">
    <property type="entry name" value="CHORISMATE_SYNTHASE_1"/>
    <property type="match status" value="1"/>
</dbReference>
<feature type="binding site" evidence="11">
    <location>
        <position position="46"/>
    </location>
    <ligand>
        <name>NADP(+)</name>
        <dbReference type="ChEBI" id="CHEBI:58349"/>
    </ligand>
</feature>
<dbReference type="PIRSF" id="PIRSF001456">
    <property type="entry name" value="Chorismate_synth"/>
    <property type="match status" value="1"/>
</dbReference>
<dbReference type="InterPro" id="IPR035904">
    <property type="entry name" value="Chorismate_synth_AroC_sf"/>
</dbReference>
<organism evidence="14 15">
    <name type="scientific">Pseudonocardia ailaonensis</name>
    <dbReference type="NCBI Taxonomy" id="367279"/>
    <lineage>
        <taxon>Bacteria</taxon>
        <taxon>Bacillati</taxon>
        <taxon>Actinomycetota</taxon>
        <taxon>Actinomycetes</taxon>
        <taxon>Pseudonocardiales</taxon>
        <taxon>Pseudonocardiaceae</taxon>
        <taxon>Pseudonocardia</taxon>
    </lineage>
</organism>
<dbReference type="Pfam" id="PF01264">
    <property type="entry name" value="Chorismate_synt"/>
    <property type="match status" value="1"/>
</dbReference>
<dbReference type="RefSeq" id="WP_344412665.1">
    <property type="nucleotide sequence ID" value="NZ_BAAAQK010000003.1"/>
</dbReference>
<feature type="binding site" evidence="11">
    <location>
        <begin position="257"/>
        <end position="258"/>
    </location>
    <ligand>
        <name>FMN</name>
        <dbReference type="ChEBI" id="CHEBI:58210"/>
    </ligand>
</feature>
<dbReference type="Gene3D" id="3.60.150.10">
    <property type="entry name" value="Chorismate synthase AroC"/>
    <property type="match status" value="1"/>
</dbReference>
<comment type="caution">
    <text evidence="14">The sequence shown here is derived from an EMBL/GenBank/DDBJ whole genome shotgun (WGS) entry which is preliminary data.</text>
</comment>
<dbReference type="NCBIfam" id="NF003793">
    <property type="entry name" value="PRK05382.1"/>
    <property type="match status" value="1"/>
</dbReference>
<sequence length="399" mass="42258">MLRWITAGESHGPALMAVLEGMVAGVEITTKELQAELARRKLGHGRSPRMAFEADELEVIGGIRHGLTQGGPVAVRIGNTEWPKWETVMAADPVDPELIANRARNAPLTRPRPGHADLAGMTKYGFDDARPVLERASARETAARVVMGTVAKAFLKQALGVDVVSHVVAIGAVDAPEDDPVPGPEDLERVDASPVRAFTEETSRRMMAEIDSAHEEGDTLGGVIEVIAYGMPVGVGSYVQADRRLDALLAGALMGIQAMKGVEIGDGFRTAHRRGSVAHDEMLPGDPVKRVSNRAGGIEGGMTNGEPVRVRVAMKPISTVPRALRTIDTATGGEATAIHQRSDACAVPRAGVVIESVVALVLAQAALEKFGGDSISETRRNLVGYQEDAARRLGHHSGS</sequence>
<feature type="region of interest" description="Disordered" evidence="13">
    <location>
        <begin position="279"/>
        <end position="304"/>
    </location>
</feature>
<dbReference type="EMBL" id="BAAAQK010000003">
    <property type="protein sequence ID" value="GAA1833248.1"/>
    <property type="molecule type" value="Genomic_DNA"/>
</dbReference>
<keyword evidence="9 11" id="KW-0057">Aromatic amino acid biosynthesis</keyword>
<name>A0ABN2MQ11_9PSEU</name>
<keyword evidence="6 11" id="KW-0288">FMN</keyword>
<proteinExistence type="inferred from homology"/>
<evidence type="ECO:0000256" key="4">
    <source>
        <dbReference type="ARBA" id="ARBA00022605"/>
    </source>
</evidence>
<accession>A0ABN2MQ11</accession>
<comment type="pathway">
    <text evidence="1 11 12">Metabolic intermediate biosynthesis; chorismate biosynthesis; chorismate from D-erythrose 4-phosphate and phosphoenolpyruvate: step 7/7.</text>
</comment>
<feature type="binding site" evidence="11">
    <location>
        <position position="40"/>
    </location>
    <ligand>
        <name>NADP(+)</name>
        <dbReference type="ChEBI" id="CHEBI:58349"/>
    </ligand>
</feature>
<dbReference type="Proteomes" id="UP001500449">
    <property type="component" value="Unassembled WGS sequence"/>
</dbReference>
<evidence type="ECO:0000256" key="3">
    <source>
        <dbReference type="ARBA" id="ARBA00013036"/>
    </source>
</evidence>
<evidence type="ECO:0000256" key="5">
    <source>
        <dbReference type="ARBA" id="ARBA00022630"/>
    </source>
</evidence>
<feature type="binding site" evidence="11">
    <location>
        <begin position="135"/>
        <end position="137"/>
    </location>
    <ligand>
        <name>FMN</name>
        <dbReference type="ChEBI" id="CHEBI:58210"/>
    </ligand>
</feature>
<gene>
    <name evidence="11 14" type="primary">aroC</name>
    <name evidence="14" type="ORF">GCM10009836_09230</name>
</gene>
<evidence type="ECO:0000256" key="13">
    <source>
        <dbReference type="SAM" id="MobiDB-lite"/>
    </source>
</evidence>
<dbReference type="CDD" id="cd07304">
    <property type="entry name" value="Chorismate_synthase"/>
    <property type="match status" value="1"/>
</dbReference>
<keyword evidence="15" id="KW-1185">Reference proteome</keyword>
<dbReference type="InterPro" id="IPR000453">
    <property type="entry name" value="Chorismate_synth"/>
</dbReference>
<dbReference type="EC" id="4.2.3.5" evidence="3 11"/>
<dbReference type="NCBIfam" id="TIGR00033">
    <property type="entry name" value="aroC"/>
    <property type="match status" value="1"/>
</dbReference>
<evidence type="ECO:0000256" key="8">
    <source>
        <dbReference type="ARBA" id="ARBA00022857"/>
    </source>
</evidence>
<evidence type="ECO:0000256" key="1">
    <source>
        <dbReference type="ARBA" id="ARBA00005044"/>
    </source>
</evidence>
<reference evidence="14 15" key="1">
    <citation type="journal article" date="2019" name="Int. J. Syst. Evol. Microbiol.">
        <title>The Global Catalogue of Microorganisms (GCM) 10K type strain sequencing project: providing services to taxonomists for standard genome sequencing and annotation.</title>
        <authorList>
            <consortium name="The Broad Institute Genomics Platform"/>
            <consortium name="The Broad Institute Genome Sequencing Center for Infectious Disease"/>
            <person name="Wu L."/>
            <person name="Ma J."/>
        </authorList>
    </citation>
    <scope>NUCLEOTIDE SEQUENCE [LARGE SCALE GENOMIC DNA]</scope>
    <source>
        <strain evidence="14 15">JCM 16009</strain>
    </source>
</reference>
<evidence type="ECO:0000256" key="2">
    <source>
        <dbReference type="ARBA" id="ARBA00008014"/>
    </source>
</evidence>
<comment type="subunit">
    <text evidence="11">Homotetramer.</text>
</comment>
<keyword evidence="4 11" id="KW-0028">Amino-acid biosynthesis</keyword>
<evidence type="ECO:0000313" key="14">
    <source>
        <dbReference type="EMBL" id="GAA1833248.1"/>
    </source>
</evidence>
<dbReference type="SUPFAM" id="SSF103263">
    <property type="entry name" value="Chorismate synthase, AroC"/>
    <property type="match status" value="1"/>
</dbReference>
<comment type="catalytic activity">
    <reaction evidence="11 12">
        <text>5-O-(1-carboxyvinyl)-3-phosphoshikimate = chorismate + phosphate</text>
        <dbReference type="Rhea" id="RHEA:21020"/>
        <dbReference type="ChEBI" id="CHEBI:29748"/>
        <dbReference type="ChEBI" id="CHEBI:43474"/>
        <dbReference type="ChEBI" id="CHEBI:57701"/>
        <dbReference type="EC" id="4.2.3.5"/>
    </reaction>
</comment>
<comment type="function">
    <text evidence="11">Catalyzes the anti-1,4-elimination of the C-3 phosphate and the C-6 proR hydrogen from 5-enolpyruvylshikimate-3-phosphate (EPSP) to yield chorismate, which is the branch point compound that serves as the starting substrate for the three terminal pathways of aromatic amino acid biosynthesis. This reaction introduces a second double bond into the aromatic ring system.</text>
</comment>
<evidence type="ECO:0000256" key="11">
    <source>
        <dbReference type="HAMAP-Rule" id="MF_00300"/>
    </source>
</evidence>
<evidence type="ECO:0000313" key="15">
    <source>
        <dbReference type="Proteomes" id="UP001500449"/>
    </source>
</evidence>
<feature type="binding site" evidence="11">
    <location>
        <position position="300"/>
    </location>
    <ligand>
        <name>FMN</name>
        <dbReference type="ChEBI" id="CHEBI:58210"/>
    </ligand>
</feature>
<dbReference type="InterPro" id="IPR020541">
    <property type="entry name" value="Chorismate_synthase_CS"/>
</dbReference>
<dbReference type="PANTHER" id="PTHR21085:SF0">
    <property type="entry name" value="CHORISMATE SYNTHASE"/>
    <property type="match status" value="1"/>
</dbReference>
<feature type="binding site" evidence="11">
    <location>
        <position position="341"/>
    </location>
    <ligand>
        <name>FMN</name>
        <dbReference type="ChEBI" id="CHEBI:58210"/>
    </ligand>
</feature>
<dbReference type="HAMAP" id="MF_00300">
    <property type="entry name" value="Chorismate_synth"/>
    <property type="match status" value="1"/>
</dbReference>
<evidence type="ECO:0000256" key="12">
    <source>
        <dbReference type="RuleBase" id="RU000605"/>
    </source>
</evidence>
<evidence type="ECO:0000256" key="10">
    <source>
        <dbReference type="ARBA" id="ARBA00023239"/>
    </source>
</evidence>
<keyword evidence="10 11" id="KW-0456">Lyase</keyword>
<dbReference type="PROSITE" id="PS00788">
    <property type="entry name" value="CHORISMATE_SYNTHASE_2"/>
    <property type="match status" value="1"/>
</dbReference>
<protein>
    <recommendedName>
        <fullName evidence="3 11">Chorismate synthase</fullName>
        <shortName evidence="11">CS</shortName>
        <ecNumber evidence="3 11">4.2.3.5</ecNumber>
    </recommendedName>
    <alternativeName>
        <fullName evidence="11">5-enolpyruvylshikimate-3-phosphate phospholyase</fullName>
    </alternativeName>
</protein>
<keyword evidence="5 11" id="KW-0285">Flavoprotein</keyword>
<comment type="cofactor">
    <cofactor evidence="11 12">
        <name>FMNH2</name>
        <dbReference type="ChEBI" id="CHEBI:57618"/>
    </cofactor>
    <text evidence="11 12">Reduced FMN (FMNH(2)).</text>
</comment>
<dbReference type="PANTHER" id="PTHR21085">
    <property type="entry name" value="CHORISMATE SYNTHASE"/>
    <property type="match status" value="1"/>
</dbReference>
<evidence type="ECO:0000256" key="6">
    <source>
        <dbReference type="ARBA" id="ARBA00022643"/>
    </source>
</evidence>
<keyword evidence="8 11" id="KW-0521">NADP</keyword>